<dbReference type="Proteomes" id="UP000017746">
    <property type="component" value="Chromosome"/>
</dbReference>
<dbReference type="AlphaFoldDB" id="U5W6M6"/>
<dbReference type="HOGENOM" id="CLU_083287_2_2_11"/>
<protein>
    <submittedName>
        <fullName evidence="2">Transcriptional regulator</fullName>
    </submittedName>
</protein>
<dbReference type="InterPro" id="IPR036388">
    <property type="entry name" value="WH-like_DNA-bd_sf"/>
</dbReference>
<sequence>MSLWLFWKRTGEMVRSNVVAEVTAGSGLSEPELTVLVQVNEAGGRLRQNSLAAATGWDRGRLSHLLTRMESRGYVSRERLRNGVEIVMLAPGQDVITAAQPHLAAAVDRHLTGKLTPAQREALREILTHLC</sequence>
<dbReference type="STRING" id="1246995.AFR_31985"/>
<gene>
    <name evidence="2" type="ORF">AFR_31985</name>
</gene>
<evidence type="ECO:0000259" key="1">
    <source>
        <dbReference type="SMART" id="SM00347"/>
    </source>
</evidence>
<dbReference type="Pfam" id="PF24034">
    <property type="entry name" value="DUF7343"/>
    <property type="match status" value="1"/>
</dbReference>
<name>U5W6M6_9ACTN</name>
<organism evidence="2 3">
    <name type="scientific">Actinoplanes friuliensis DSM 7358</name>
    <dbReference type="NCBI Taxonomy" id="1246995"/>
    <lineage>
        <taxon>Bacteria</taxon>
        <taxon>Bacillati</taxon>
        <taxon>Actinomycetota</taxon>
        <taxon>Actinomycetes</taxon>
        <taxon>Micromonosporales</taxon>
        <taxon>Micromonosporaceae</taxon>
        <taxon>Actinoplanes</taxon>
    </lineage>
</organism>
<dbReference type="InterPro" id="IPR000835">
    <property type="entry name" value="HTH_MarR-typ"/>
</dbReference>
<dbReference type="InterPro" id="IPR055767">
    <property type="entry name" value="DUF7343"/>
</dbReference>
<dbReference type="PANTHER" id="PTHR33164:SF99">
    <property type="entry name" value="MARR FAMILY REGULATORY PROTEIN"/>
    <property type="match status" value="1"/>
</dbReference>
<dbReference type="EMBL" id="CP006272">
    <property type="protein sequence ID" value="AGZ44657.1"/>
    <property type="molecule type" value="Genomic_DNA"/>
</dbReference>
<dbReference type="GO" id="GO:0006950">
    <property type="term" value="P:response to stress"/>
    <property type="evidence" value="ECO:0007669"/>
    <property type="project" value="TreeGrafter"/>
</dbReference>
<evidence type="ECO:0000313" key="2">
    <source>
        <dbReference type="EMBL" id="AGZ44657.1"/>
    </source>
</evidence>
<evidence type="ECO:0000313" key="3">
    <source>
        <dbReference type="Proteomes" id="UP000017746"/>
    </source>
</evidence>
<dbReference type="GO" id="GO:0003700">
    <property type="term" value="F:DNA-binding transcription factor activity"/>
    <property type="evidence" value="ECO:0007669"/>
    <property type="project" value="InterPro"/>
</dbReference>
<dbReference type="SMART" id="SM00347">
    <property type="entry name" value="HTH_MARR"/>
    <property type="match status" value="1"/>
</dbReference>
<proteinExistence type="predicted"/>
<dbReference type="PATRIC" id="fig|1246995.3.peg.6474"/>
<dbReference type="PANTHER" id="PTHR33164">
    <property type="entry name" value="TRANSCRIPTIONAL REGULATOR, MARR FAMILY"/>
    <property type="match status" value="1"/>
</dbReference>
<reference evidence="2 3" key="1">
    <citation type="journal article" date="2014" name="J. Biotechnol.">
        <title>Complete genome sequence of the actinobacterium Actinoplanes friuliensis HAG 010964, producer of the lipopeptide antibiotic friulimycin.</title>
        <authorList>
            <person name="Ruckert C."/>
            <person name="Szczepanowski R."/>
            <person name="Albersmeier A."/>
            <person name="Goesmann A."/>
            <person name="Fischer N."/>
            <person name="Steinkamper A."/>
            <person name="Puhler A."/>
            <person name="Biener R."/>
            <person name="Schwartz D."/>
            <person name="Kalinowski J."/>
        </authorList>
    </citation>
    <scope>NUCLEOTIDE SEQUENCE [LARGE SCALE GENOMIC DNA]</scope>
    <source>
        <strain evidence="2 3">DSM 7358</strain>
    </source>
</reference>
<dbReference type="Gene3D" id="1.10.10.10">
    <property type="entry name" value="Winged helix-like DNA-binding domain superfamily/Winged helix DNA-binding domain"/>
    <property type="match status" value="1"/>
</dbReference>
<dbReference type="eggNOG" id="COG1846">
    <property type="taxonomic scope" value="Bacteria"/>
</dbReference>
<dbReference type="InterPro" id="IPR036390">
    <property type="entry name" value="WH_DNA-bd_sf"/>
</dbReference>
<feature type="domain" description="HTH marR-type" evidence="1">
    <location>
        <begin position="21"/>
        <end position="120"/>
    </location>
</feature>
<dbReference type="SUPFAM" id="SSF46785">
    <property type="entry name" value="Winged helix' DNA-binding domain"/>
    <property type="match status" value="1"/>
</dbReference>
<dbReference type="InterPro" id="IPR039422">
    <property type="entry name" value="MarR/SlyA-like"/>
</dbReference>
<keyword evidence="3" id="KW-1185">Reference proteome</keyword>
<accession>U5W6M6</accession>
<dbReference type="KEGG" id="afs:AFR_31985"/>